<dbReference type="Gene3D" id="2.60.40.2040">
    <property type="entry name" value="CFA/I fimbrial subunit E, pilin domain"/>
    <property type="match status" value="1"/>
</dbReference>
<dbReference type="EMBL" id="FZOL01000017">
    <property type="protein sequence ID" value="SNS87443.1"/>
    <property type="molecule type" value="Genomic_DNA"/>
</dbReference>
<reference evidence="3" key="1">
    <citation type="submission" date="2017-06" db="EMBL/GenBank/DDBJ databases">
        <authorList>
            <person name="Varghese N."/>
            <person name="Submissions S."/>
        </authorList>
    </citation>
    <scope>NUCLEOTIDE SEQUENCE [LARGE SCALE GENOMIC DNA]</scope>
    <source>
        <strain evidence="3">DSM 22348</strain>
    </source>
</reference>
<dbReference type="STRING" id="1215104.GCA_000730585_00177"/>
<accession>A0A239I2Z6</accession>
<evidence type="ECO:0000313" key="3">
    <source>
        <dbReference type="Proteomes" id="UP000198407"/>
    </source>
</evidence>
<keyword evidence="1" id="KW-0732">Signal</keyword>
<dbReference type="RefSeq" id="WP_042130363.1">
    <property type="nucleotide sequence ID" value="NZ_FZOL01000017.1"/>
</dbReference>
<evidence type="ECO:0000313" key="2">
    <source>
        <dbReference type="EMBL" id="SNS87443.1"/>
    </source>
</evidence>
<sequence>MKYSVLALPLALMMAAGTAQAADPIEKQVTVTATIPTESFYVEPVGGNWMNEPQDMAWNSFQQTLQPIRKQLQVRSTTGPISAYLLNPATITSGADTIGLNVSVAGKVLTLTSSEVVSEEQAAPGSIVGFEVAAQTAGAGGYTPGNYLGVVNMMFETTTE</sequence>
<dbReference type="Proteomes" id="UP000198407">
    <property type="component" value="Unassembled WGS sequence"/>
</dbReference>
<dbReference type="AlphaFoldDB" id="A0A239I2Z6"/>
<dbReference type="Pfam" id="PF04449">
    <property type="entry name" value="Fimbrial_CS1"/>
    <property type="match status" value="1"/>
</dbReference>
<keyword evidence="3" id="KW-1185">Reference proteome</keyword>
<protein>
    <submittedName>
        <fullName evidence="2">CS1 type fimbrial major subunit</fullName>
    </submittedName>
</protein>
<feature type="chain" id="PRO_5011280945" evidence="1">
    <location>
        <begin position="22"/>
        <end position="160"/>
    </location>
</feature>
<proteinExistence type="predicted"/>
<dbReference type="OrthoDB" id="6631372at2"/>
<evidence type="ECO:0000256" key="1">
    <source>
        <dbReference type="SAM" id="SignalP"/>
    </source>
</evidence>
<dbReference type="InterPro" id="IPR007540">
    <property type="entry name" value="Fimbrial_CS1-type"/>
</dbReference>
<feature type="signal peptide" evidence="1">
    <location>
        <begin position="1"/>
        <end position="21"/>
    </location>
</feature>
<name>A0A239I2Z6_9PSED</name>
<gene>
    <name evidence="2" type="ORF">SAMN05444352_11762</name>
</gene>
<dbReference type="GO" id="GO:0009289">
    <property type="term" value="C:pilus"/>
    <property type="evidence" value="ECO:0007669"/>
    <property type="project" value="InterPro"/>
</dbReference>
<organism evidence="2 3">
    <name type="scientific">Pseudomonas japonica</name>
    <dbReference type="NCBI Taxonomy" id="256466"/>
    <lineage>
        <taxon>Bacteria</taxon>
        <taxon>Pseudomonadati</taxon>
        <taxon>Pseudomonadota</taxon>
        <taxon>Gammaproteobacteria</taxon>
        <taxon>Pseudomonadales</taxon>
        <taxon>Pseudomonadaceae</taxon>
        <taxon>Pseudomonas</taxon>
    </lineage>
</organism>